<name>A0A7L4YQM3_9ACTN</name>
<dbReference type="OrthoDB" id="9792527at2"/>
<feature type="domain" description="HTH hxlR-type" evidence="4">
    <location>
        <begin position="165"/>
        <end position="262"/>
    </location>
</feature>
<reference evidence="5 6" key="1">
    <citation type="journal article" date="2018" name="Int. J. Syst. Evol. Microbiol.">
        <title>Epidermidibacterium keratini gen. nov., sp. nov., a member of the family Sporichthyaceae, isolated from keratin epidermis.</title>
        <authorList>
            <person name="Lee D.G."/>
            <person name="Trujillo M.E."/>
            <person name="Kang S."/>
            <person name="Nam J.J."/>
            <person name="Kim Y.J."/>
        </authorList>
    </citation>
    <scope>NUCLEOTIDE SEQUENCE [LARGE SCALE GENOMIC DNA]</scope>
    <source>
        <strain evidence="5 6">EPI-7</strain>
    </source>
</reference>
<proteinExistence type="predicted"/>
<evidence type="ECO:0000313" key="5">
    <source>
        <dbReference type="EMBL" id="QHC01204.1"/>
    </source>
</evidence>
<dbReference type="InterPro" id="IPR036388">
    <property type="entry name" value="WH-like_DNA-bd_sf"/>
</dbReference>
<dbReference type="InterPro" id="IPR002577">
    <property type="entry name" value="HTH_HxlR"/>
</dbReference>
<keyword evidence="6" id="KW-1185">Reference proteome</keyword>
<dbReference type="GO" id="GO:0003677">
    <property type="term" value="F:DNA binding"/>
    <property type="evidence" value="ECO:0007669"/>
    <property type="project" value="UniProtKB-KW"/>
</dbReference>
<feature type="domain" description="HTH hxlR-type" evidence="4">
    <location>
        <begin position="5"/>
        <end position="107"/>
    </location>
</feature>
<dbReference type="Gene3D" id="1.10.10.10">
    <property type="entry name" value="Winged helix-like DNA-binding domain superfamily/Winged helix DNA-binding domain"/>
    <property type="match status" value="2"/>
</dbReference>
<dbReference type="RefSeq" id="WP_159546341.1">
    <property type="nucleotide sequence ID" value="NZ_CP047156.1"/>
</dbReference>
<dbReference type="AlphaFoldDB" id="A0A7L4YQM3"/>
<dbReference type="PANTHER" id="PTHR33204:SF18">
    <property type="entry name" value="TRANSCRIPTIONAL REGULATORY PROTEIN"/>
    <property type="match status" value="1"/>
</dbReference>
<accession>A0A7L4YQM3</accession>
<dbReference type="PANTHER" id="PTHR33204">
    <property type="entry name" value="TRANSCRIPTIONAL REGULATOR, MARR FAMILY"/>
    <property type="match status" value="1"/>
</dbReference>
<dbReference type="KEGG" id="eke:EK0264_13510"/>
<dbReference type="SUPFAM" id="SSF46785">
    <property type="entry name" value="Winged helix' DNA-binding domain"/>
    <property type="match status" value="2"/>
</dbReference>
<protein>
    <recommendedName>
        <fullName evidence="4">HTH hxlR-type domain-containing protein</fullName>
    </recommendedName>
</protein>
<dbReference type="PROSITE" id="PS51118">
    <property type="entry name" value="HTH_HXLR"/>
    <property type="match status" value="2"/>
</dbReference>
<organism evidence="5 6">
    <name type="scientific">Epidermidibacterium keratini</name>
    <dbReference type="NCBI Taxonomy" id="1891644"/>
    <lineage>
        <taxon>Bacteria</taxon>
        <taxon>Bacillati</taxon>
        <taxon>Actinomycetota</taxon>
        <taxon>Actinomycetes</taxon>
        <taxon>Sporichthyales</taxon>
        <taxon>Sporichthyaceae</taxon>
        <taxon>Epidermidibacterium</taxon>
    </lineage>
</organism>
<sequence>MTSPAPTRTYGLPMAFDALGDRWSILTLRAVYDGHHTFTELRDSVGITDGVLAARLARLTGSGMLDRLQYHARPPRWQYHRSDIAVELWQAGIALWLWDQAWDSPSLDTQIRHVACGNIAAPAFGCASCGTLGVTTHDVQATVADGLPDELNLSSATRTVRLAALPYVDAVTLLGDHWSTAMLAVTLFGARSFSEYRAVLQRISTATLSERLRLFVVSGLLETAPGNGGRRKVYRMTQKSRDFFPVFAAMNEWAGRFADDTGLRFEHVHCGSELIPRFWCDHCHRVMDGPNTTFETIAPTVADPAQSRPNA</sequence>
<dbReference type="Pfam" id="PF01638">
    <property type="entry name" value="HxlR"/>
    <property type="match status" value="2"/>
</dbReference>
<evidence type="ECO:0000259" key="4">
    <source>
        <dbReference type="PROSITE" id="PS51118"/>
    </source>
</evidence>
<evidence type="ECO:0000256" key="1">
    <source>
        <dbReference type="ARBA" id="ARBA00023015"/>
    </source>
</evidence>
<dbReference type="InParanoid" id="A0A7L4YQM3"/>
<keyword evidence="3" id="KW-0804">Transcription</keyword>
<dbReference type="InterPro" id="IPR036390">
    <property type="entry name" value="WH_DNA-bd_sf"/>
</dbReference>
<dbReference type="Proteomes" id="UP000463857">
    <property type="component" value="Chromosome"/>
</dbReference>
<evidence type="ECO:0000256" key="3">
    <source>
        <dbReference type="ARBA" id="ARBA00023163"/>
    </source>
</evidence>
<evidence type="ECO:0000313" key="6">
    <source>
        <dbReference type="Proteomes" id="UP000463857"/>
    </source>
</evidence>
<gene>
    <name evidence="5" type="ORF">EK0264_13510</name>
</gene>
<evidence type="ECO:0000256" key="2">
    <source>
        <dbReference type="ARBA" id="ARBA00023125"/>
    </source>
</evidence>
<keyword evidence="1" id="KW-0805">Transcription regulation</keyword>
<keyword evidence="2" id="KW-0238">DNA-binding</keyword>
<dbReference type="EMBL" id="CP047156">
    <property type="protein sequence ID" value="QHC01204.1"/>
    <property type="molecule type" value="Genomic_DNA"/>
</dbReference>